<keyword evidence="2" id="KW-0378">Hydrolase</keyword>
<evidence type="ECO:0000256" key="1">
    <source>
        <dbReference type="ARBA" id="ARBA00022763"/>
    </source>
</evidence>
<keyword evidence="2" id="KW-0547">Nucleotide-binding</keyword>
<evidence type="ECO:0000256" key="2">
    <source>
        <dbReference type="ARBA" id="ARBA00022806"/>
    </source>
</evidence>
<organism evidence="5 6">
    <name type="scientific">Streptomyces synnematoformans</name>
    <dbReference type="NCBI Taxonomy" id="415721"/>
    <lineage>
        <taxon>Bacteria</taxon>
        <taxon>Bacillati</taxon>
        <taxon>Actinomycetota</taxon>
        <taxon>Actinomycetes</taxon>
        <taxon>Kitasatosporales</taxon>
        <taxon>Streptomycetaceae</taxon>
        <taxon>Streptomyces</taxon>
    </lineage>
</organism>
<keyword evidence="1" id="KW-0227">DNA damage</keyword>
<feature type="domain" description="PD-(D/E)XK endonuclease-like" evidence="4">
    <location>
        <begin position="301"/>
        <end position="535"/>
    </location>
</feature>
<sequence>MVDWQPPPGTTGNPRLIRTSPRWLREDPRDCPRGVALHARKLVFQQPERPLRKPVEAFALAPVMAVLDDVEHRGKSVDAAVARMRKVRTYLPAHRDWAEEAARRYLAARSAFLHERHVLGEPETRPADEEWVVIDSLPEPDARGAARYERTAWGRRYATPDGSLRELWLPSVNVVKEDRPRAEVAEAAAVAAEGVPAHSEFRRPYRPVRGSVTLPQRVRVVAVGCGDGITAVLADRTREEAVQDFRAHARPVLARVVEGEKLIPGSSCVDCEALATCAEPPRVRQLLGVRAPRRPRRRRSVSVSDLRAHSQCPARFHLTRVLHLRSGEPESAAIRRGRAVDNWLNERHGAWREGSCRDTAPPDALPGLAEEEQPVALRLVRHHASRCPVAHLAADETVRVQPRVTAYDPDLDVIVIADADLLYTQHGGWVWRETKTAARRVWEGRPLLKAYPQLALAVLLLAAGVPGGDPRRSRVELEVLHPDGAACEELDPGDSATVDEARAALAGLAAGWALDEEYPAKPGDHCVGCEAQRWCAPGRAQVEG</sequence>
<protein>
    <recommendedName>
        <fullName evidence="4">PD-(D/E)XK endonuclease-like domain-containing protein</fullName>
    </recommendedName>
</protein>
<dbReference type="Pfam" id="PF12705">
    <property type="entry name" value="PDDEXK_1"/>
    <property type="match status" value="1"/>
</dbReference>
<dbReference type="Proteomes" id="UP001500443">
    <property type="component" value="Unassembled WGS sequence"/>
</dbReference>
<dbReference type="InterPro" id="IPR038726">
    <property type="entry name" value="PDDEXK_AddAB-type"/>
</dbReference>
<keyword evidence="3" id="KW-0234">DNA repair</keyword>
<evidence type="ECO:0000259" key="4">
    <source>
        <dbReference type="Pfam" id="PF12705"/>
    </source>
</evidence>
<proteinExistence type="predicted"/>
<reference evidence="5 6" key="1">
    <citation type="journal article" date="2019" name="Int. J. Syst. Evol. Microbiol.">
        <title>The Global Catalogue of Microorganisms (GCM) 10K type strain sequencing project: providing services to taxonomists for standard genome sequencing and annotation.</title>
        <authorList>
            <consortium name="The Broad Institute Genomics Platform"/>
            <consortium name="The Broad Institute Genome Sequencing Center for Infectious Disease"/>
            <person name="Wu L."/>
            <person name="Ma J."/>
        </authorList>
    </citation>
    <scope>NUCLEOTIDE SEQUENCE [LARGE SCALE GENOMIC DNA]</scope>
    <source>
        <strain evidence="5 6">JCM 15481</strain>
    </source>
</reference>
<evidence type="ECO:0000313" key="5">
    <source>
        <dbReference type="EMBL" id="GAA2109600.1"/>
    </source>
</evidence>
<accession>A0ABN2XEJ8</accession>
<evidence type="ECO:0000313" key="6">
    <source>
        <dbReference type="Proteomes" id="UP001500443"/>
    </source>
</evidence>
<gene>
    <name evidence="5" type="ORF">GCM10009802_06080</name>
</gene>
<name>A0ABN2XEJ8_9ACTN</name>
<keyword evidence="6" id="KW-1185">Reference proteome</keyword>
<keyword evidence="2" id="KW-0067">ATP-binding</keyword>
<dbReference type="EMBL" id="BAAAPF010000006">
    <property type="protein sequence ID" value="GAA2109600.1"/>
    <property type="molecule type" value="Genomic_DNA"/>
</dbReference>
<evidence type="ECO:0000256" key="3">
    <source>
        <dbReference type="ARBA" id="ARBA00023204"/>
    </source>
</evidence>
<comment type="caution">
    <text evidence="5">The sequence shown here is derived from an EMBL/GenBank/DDBJ whole genome shotgun (WGS) entry which is preliminary data.</text>
</comment>
<keyword evidence="2" id="KW-0347">Helicase</keyword>